<proteinExistence type="inferred from homology"/>
<feature type="transmembrane region" description="Helical" evidence="5">
    <location>
        <begin position="12"/>
        <end position="31"/>
    </location>
</feature>
<dbReference type="PRINTS" id="PR01434">
    <property type="entry name" value="NADHDHGNASE5"/>
</dbReference>
<keyword evidence="2 5" id="KW-0812">Transmembrane</keyword>
<evidence type="ECO:0000256" key="3">
    <source>
        <dbReference type="ARBA" id="ARBA00022989"/>
    </source>
</evidence>
<dbReference type="RefSeq" id="WP_047820632.1">
    <property type="nucleotide sequence ID" value="NZ_CP011770.1"/>
</dbReference>
<comment type="function">
    <text evidence="5">NDH-1 shuttles electrons from NADH, via FMN and iron-sulfur (Fe-S) centers, to quinones in the respiratory chain. The immediate electron acceptor for the enzyme in this species is believed to be ubiquinone. Couples the redox reaction to proton translocation (for every two electrons transferred, four hydrogen ions are translocated across the cytoplasmic membrane), and thus conserves the redox energy in a proton gradient.</text>
</comment>
<comment type="subunit">
    <text evidence="5">NDH-1 is composed of 14 different subunits. Subunits NuoA, H, J, K, L, M, N constitute the membrane sector of the complex.</text>
</comment>
<sequence length="498" mass="51394">MTDFSQSLQLIVAEEVLSVTGLVLLLAAAWMGEKGSRAISIIAVAALAACAFIAAPTLCGGLMGPDRVAFMGQYSADAFSAFAKLLIYAAGGAALIVAPSFFARAGVGGTSAMRAEYPVLVLFAVLGMNMMVSATDFLTLYIGLELNSLAAYVLAAFLRTDERSAEAGLKYFVLGALASGIILFGMSLTYGFSGSTNFTAVALALDGPMSTGALFGLIFVLAGLAFKISAVPFHMWTPDVYEGAPTPVTMFFATAPKVAALALTMRVALDAFGNQVGAWQQIVIFVSLASIVVGALGAIGQANIKRLLAYSSINNIGFLLIGLAAATQEGAAAMLVYLAIYVAMSVAGFVVVLMLRDADGNPVEAISDMAGLSRTRPALAWALAAVMFSLAGIPPLFGFWGKFVVFQAAVNADLIALAALGIAASVIGAFYYLKVVKIAFFDEPANVVAAEGEGGVDGLAHKILLLVSCLVISPLGYLATPWLGDLADKAAAALFFVG</sequence>
<dbReference type="GO" id="GO:0050136">
    <property type="term" value="F:NADH dehydrogenase (quinone) (non-electrogenic) activity"/>
    <property type="evidence" value="ECO:0007669"/>
    <property type="project" value="UniProtKB-UniRule"/>
</dbReference>
<comment type="similarity">
    <text evidence="5">Belongs to the complex I subunit 2 family.</text>
</comment>
<feature type="transmembrane region" description="Helical" evidence="5">
    <location>
        <begin position="138"/>
        <end position="159"/>
    </location>
</feature>
<evidence type="ECO:0000256" key="5">
    <source>
        <dbReference type="HAMAP-Rule" id="MF_00445"/>
    </source>
</evidence>
<evidence type="ECO:0000256" key="6">
    <source>
        <dbReference type="RuleBase" id="RU000320"/>
    </source>
</evidence>
<dbReference type="PANTHER" id="PTHR22773">
    <property type="entry name" value="NADH DEHYDROGENASE"/>
    <property type="match status" value="1"/>
</dbReference>
<evidence type="ECO:0000256" key="2">
    <source>
        <dbReference type="ARBA" id="ARBA00022692"/>
    </source>
</evidence>
<feature type="transmembrane region" description="Helical" evidence="5">
    <location>
        <begin position="412"/>
        <end position="433"/>
    </location>
</feature>
<feature type="transmembrane region" description="Helical" evidence="5">
    <location>
        <begin position="378"/>
        <end position="400"/>
    </location>
</feature>
<dbReference type="HAMAP" id="MF_00445">
    <property type="entry name" value="NDH1_NuoN_1"/>
    <property type="match status" value="1"/>
</dbReference>
<protein>
    <recommendedName>
        <fullName evidence="5">NADH-quinone oxidoreductase subunit N</fullName>
        <ecNumber evidence="5">7.1.1.-</ecNumber>
    </recommendedName>
    <alternativeName>
        <fullName evidence="5">NADH dehydrogenase I subunit N</fullName>
    </alternativeName>
    <alternativeName>
        <fullName evidence="5">NDH-1 subunit N</fullName>
    </alternativeName>
</protein>
<evidence type="ECO:0000256" key="1">
    <source>
        <dbReference type="ARBA" id="ARBA00004127"/>
    </source>
</evidence>
<dbReference type="InterPro" id="IPR010096">
    <property type="entry name" value="NADH-Q_OxRdtase_suN/2"/>
</dbReference>
<comment type="subcellular location">
    <subcellularLocation>
        <location evidence="5">Cell membrane</location>
        <topology evidence="5">Multi-pass membrane protein</topology>
    </subcellularLocation>
    <subcellularLocation>
        <location evidence="1">Endomembrane system</location>
        <topology evidence="1">Multi-pass membrane protein</topology>
    </subcellularLocation>
    <subcellularLocation>
        <location evidence="6">Membrane</location>
        <topology evidence="6">Multi-pass membrane protein</topology>
    </subcellularLocation>
</comment>
<keyword evidence="5" id="KW-0520">NAD</keyword>
<reference evidence="8 9" key="1">
    <citation type="submission" date="2015-06" db="EMBL/GenBank/DDBJ databases">
        <authorList>
            <person name="Zeng Y."/>
            <person name="Huang Y."/>
        </authorList>
    </citation>
    <scope>NUCLEOTIDE SEQUENCE [LARGE SCALE GENOMIC DNA]</scope>
    <source>
        <strain evidence="8 9">PQ-2</strain>
    </source>
</reference>
<name>A0A0G3XFG6_9SPHN</name>
<dbReference type="NCBIfam" id="NF004440">
    <property type="entry name" value="PRK05777.1-3"/>
    <property type="match status" value="1"/>
</dbReference>
<dbReference type="Pfam" id="PF00361">
    <property type="entry name" value="Proton_antipo_M"/>
    <property type="match status" value="1"/>
</dbReference>
<feature type="transmembrane region" description="Helical" evidence="5">
    <location>
        <begin position="248"/>
        <end position="269"/>
    </location>
</feature>
<dbReference type="NCBIfam" id="TIGR01770">
    <property type="entry name" value="NDH_I_N"/>
    <property type="match status" value="1"/>
</dbReference>
<dbReference type="EC" id="7.1.1.-" evidence="5"/>
<evidence type="ECO:0000259" key="7">
    <source>
        <dbReference type="Pfam" id="PF00361"/>
    </source>
</evidence>
<keyword evidence="5" id="KW-1278">Translocase</keyword>
<keyword evidence="9" id="KW-1185">Reference proteome</keyword>
<dbReference type="AlphaFoldDB" id="A0A0G3XFG6"/>
<dbReference type="InterPro" id="IPR001750">
    <property type="entry name" value="ND/Mrp_TM"/>
</dbReference>
<keyword evidence="5" id="KW-1003">Cell membrane</keyword>
<feature type="transmembrane region" description="Helical" evidence="5">
    <location>
        <begin position="78"/>
        <end position="103"/>
    </location>
</feature>
<dbReference type="GO" id="GO:0048038">
    <property type="term" value="F:quinone binding"/>
    <property type="evidence" value="ECO:0007669"/>
    <property type="project" value="UniProtKB-KW"/>
</dbReference>
<keyword evidence="5" id="KW-0830">Ubiquinone</keyword>
<keyword evidence="5" id="KW-0813">Transport</keyword>
<comment type="catalytic activity">
    <reaction evidence="5">
        <text>a quinone + NADH + 5 H(+)(in) = a quinol + NAD(+) + 4 H(+)(out)</text>
        <dbReference type="Rhea" id="RHEA:57888"/>
        <dbReference type="ChEBI" id="CHEBI:15378"/>
        <dbReference type="ChEBI" id="CHEBI:24646"/>
        <dbReference type="ChEBI" id="CHEBI:57540"/>
        <dbReference type="ChEBI" id="CHEBI:57945"/>
        <dbReference type="ChEBI" id="CHEBI:132124"/>
    </reaction>
</comment>
<feature type="transmembrane region" description="Helical" evidence="5">
    <location>
        <begin position="115"/>
        <end position="132"/>
    </location>
</feature>
<feature type="transmembrane region" description="Helical" evidence="5">
    <location>
        <begin position="307"/>
        <end position="326"/>
    </location>
</feature>
<keyword evidence="5" id="KW-0874">Quinone</keyword>
<dbReference type="KEGG" id="cna:AB433_08125"/>
<dbReference type="Proteomes" id="UP000035287">
    <property type="component" value="Chromosome"/>
</dbReference>
<feature type="transmembrane region" description="Helical" evidence="5">
    <location>
        <begin position="213"/>
        <end position="236"/>
    </location>
</feature>
<keyword evidence="3 5" id="KW-1133">Transmembrane helix</keyword>
<dbReference type="GO" id="GO:0012505">
    <property type="term" value="C:endomembrane system"/>
    <property type="evidence" value="ECO:0007669"/>
    <property type="project" value="UniProtKB-SubCell"/>
</dbReference>
<dbReference type="GO" id="GO:0008137">
    <property type="term" value="F:NADH dehydrogenase (ubiquinone) activity"/>
    <property type="evidence" value="ECO:0007669"/>
    <property type="project" value="InterPro"/>
</dbReference>
<feature type="transmembrane region" description="Helical" evidence="5">
    <location>
        <begin position="38"/>
        <end position="58"/>
    </location>
</feature>
<feature type="transmembrane region" description="Helical" evidence="5">
    <location>
        <begin position="332"/>
        <end position="355"/>
    </location>
</feature>
<accession>A0A0G3XFG6</accession>
<dbReference type="GO" id="GO:0042773">
    <property type="term" value="P:ATP synthesis coupled electron transport"/>
    <property type="evidence" value="ECO:0007669"/>
    <property type="project" value="InterPro"/>
</dbReference>
<feature type="domain" description="NADH:quinone oxidoreductase/Mrp antiporter transmembrane" evidence="7">
    <location>
        <begin position="134"/>
        <end position="428"/>
    </location>
</feature>
<dbReference type="OrthoDB" id="9811718at2"/>
<gene>
    <name evidence="5" type="primary">nuoN</name>
    <name evidence="8" type="ORF">AB433_08125</name>
</gene>
<organism evidence="8 9">
    <name type="scientific">Croceicoccus naphthovorans</name>
    <dbReference type="NCBI Taxonomy" id="1348774"/>
    <lineage>
        <taxon>Bacteria</taxon>
        <taxon>Pseudomonadati</taxon>
        <taxon>Pseudomonadota</taxon>
        <taxon>Alphaproteobacteria</taxon>
        <taxon>Sphingomonadales</taxon>
        <taxon>Erythrobacteraceae</taxon>
        <taxon>Croceicoccus</taxon>
    </lineage>
</organism>
<feature type="transmembrane region" description="Helical" evidence="5">
    <location>
        <begin position="171"/>
        <end position="193"/>
    </location>
</feature>
<dbReference type="GO" id="GO:0005886">
    <property type="term" value="C:plasma membrane"/>
    <property type="evidence" value="ECO:0007669"/>
    <property type="project" value="UniProtKB-SubCell"/>
</dbReference>
<dbReference type="PATRIC" id="fig|1348774.3.peg.1703"/>
<evidence type="ECO:0000313" key="8">
    <source>
        <dbReference type="EMBL" id="AKM09952.1"/>
    </source>
</evidence>
<evidence type="ECO:0000256" key="4">
    <source>
        <dbReference type="ARBA" id="ARBA00023136"/>
    </source>
</evidence>
<evidence type="ECO:0000313" key="9">
    <source>
        <dbReference type="Proteomes" id="UP000035287"/>
    </source>
</evidence>
<dbReference type="EMBL" id="CP011770">
    <property type="protein sequence ID" value="AKM09952.1"/>
    <property type="molecule type" value="Genomic_DNA"/>
</dbReference>
<keyword evidence="4 5" id="KW-0472">Membrane</keyword>
<dbReference type="STRING" id="1348774.AB433_08125"/>
<feature type="transmembrane region" description="Helical" evidence="5">
    <location>
        <begin position="281"/>
        <end position="300"/>
    </location>
</feature>